<evidence type="ECO:0000313" key="1">
    <source>
        <dbReference type="EMBL" id="GEO18284.1"/>
    </source>
</evidence>
<dbReference type="Proteomes" id="UP000321085">
    <property type="component" value="Unassembled WGS sequence"/>
</dbReference>
<comment type="caution">
    <text evidence="1">The sequence shown here is derived from an EMBL/GenBank/DDBJ whole genome shotgun (WGS) entry which is preliminary data.</text>
</comment>
<keyword evidence="2" id="KW-1185">Reference proteome</keyword>
<name>A0A512C236_9HYPH</name>
<gene>
    <name evidence="1" type="ORF">MAE02_59800</name>
</gene>
<sequence>MNWGSWAGEIINLIDFYEQRVSDVMSKKLKLFVVQKVFDIPASSRVKVINT</sequence>
<evidence type="ECO:0000313" key="2">
    <source>
        <dbReference type="Proteomes" id="UP000321085"/>
    </source>
</evidence>
<accession>A0A512C236</accession>
<dbReference type="EMBL" id="BJYU01000176">
    <property type="protein sequence ID" value="GEO18284.1"/>
    <property type="molecule type" value="Genomic_DNA"/>
</dbReference>
<dbReference type="AlphaFoldDB" id="A0A512C236"/>
<proteinExistence type="predicted"/>
<protein>
    <submittedName>
        <fullName evidence="1">Uncharacterized protein</fullName>
    </submittedName>
</protein>
<reference evidence="1 2" key="1">
    <citation type="submission" date="2019-07" db="EMBL/GenBank/DDBJ databases">
        <title>Whole genome shotgun sequence of Microvirga aerophila NBRC 106136.</title>
        <authorList>
            <person name="Hosoyama A."/>
            <person name="Uohara A."/>
            <person name="Ohji S."/>
            <person name="Ichikawa N."/>
        </authorList>
    </citation>
    <scope>NUCLEOTIDE SEQUENCE [LARGE SCALE GENOMIC DNA]</scope>
    <source>
        <strain evidence="1 2">NBRC 106136</strain>
    </source>
</reference>
<organism evidence="1 2">
    <name type="scientific">Microvirga aerophila</name>
    <dbReference type="NCBI Taxonomy" id="670291"/>
    <lineage>
        <taxon>Bacteria</taxon>
        <taxon>Pseudomonadati</taxon>
        <taxon>Pseudomonadota</taxon>
        <taxon>Alphaproteobacteria</taxon>
        <taxon>Hyphomicrobiales</taxon>
        <taxon>Methylobacteriaceae</taxon>
        <taxon>Microvirga</taxon>
    </lineage>
</organism>